<dbReference type="Gene3D" id="3.30.2090.10">
    <property type="entry name" value="Multidrug efflux transporter AcrB TolC docking domain, DN and DC subdomains"/>
    <property type="match status" value="2"/>
</dbReference>
<dbReference type="SUPFAM" id="SSF82693">
    <property type="entry name" value="Multidrug efflux transporter AcrB pore domain, PN1, PN2, PC1 and PC2 subdomains"/>
    <property type="match status" value="2"/>
</dbReference>
<organism evidence="2 3">
    <name type="scientific">Fimbriiglobus ruber</name>
    <dbReference type="NCBI Taxonomy" id="1908690"/>
    <lineage>
        <taxon>Bacteria</taxon>
        <taxon>Pseudomonadati</taxon>
        <taxon>Planctomycetota</taxon>
        <taxon>Planctomycetia</taxon>
        <taxon>Gemmatales</taxon>
        <taxon>Gemmataceae</taxon>
        <taxon>Fimbriiglobus</taxon>
    </lineage>
</organism>
<keyword evidence="1" id="KW-0472">Membrane</keyword>
<dbReference type="Gene3D" id="1.20.1640.10">
    <property type="entry name" value="Multidrug efflux transporter AcrB transmembrane domain"/>
    <property type="match status" value="4"/>
</dbReference>
<dbReference type="InterPro" id="IPR001036">
    <property type="entry name" value="Acrflvin-R"/>
</dbReference>
<dbReference type="Pfam" id="PF00873">
    <property type="entry name" value="ACR_tran"/>
    <property type="match status" value="3"/>
</dbReference>
<dbReference type="PRINTS" id="PR00702">
    <property type="entry name" value="ACRIFLAVINRP"/>
</dbReference>
<feature type="transmembrane region" description="Helical" evidence="1">
    <location>
        <begin position="1107"/>
        <end position="1130"/>
    </location>
</feature>
<dbReference type="Gene3D" id="3.30.70.1320">
    <property type="entry name" value="Multidrug efflux transporter AcrB pore domain like"/>
    <property type="match status" value="2"/>
</dbReference>
<dbReference type="SUPFAM" id="SSF82866">
    <property type="entry name" value="Multidrug efflux transporter AcrB transmembrane domain"/>
    <property type="match status" value="2"/>
</dbReference>
<feature type="transmembrane region" description="Helical" evidence="1">
    <location>
        <begin position="596"/>
        <end position="618"/>
    </location>
</feature>
<dbReference type="InterPro" id="IPR027463">
    <property type="entry name" value="AcrB_DN_DC_subdom"/>
</dbReference>
<keyword evidence="1" id="KW-0812">Transmembrane</keyword>
<evidence type="ECO:0000256" key="1">
    <source>
        <dbReference type="SAM" id="Phobius"/>
    </source>
</evidence>
<name>A0A225D2S9_9BACT</name>
<feature type="transmembrane region" description="Helical" evidence="1">
    <location>
        <begin position="1151"/>
        <end position="1171"/>
    </location>
</feature>
<dbReference type="EMBL" id="NIDE01000017">
    <property type="protein sequence ID" value="OWK35891.1"/>
    <property type="molecule type" value="Genomic_DNA"/>
</dbReference>
<feature type="transmembrane region" description="Helical" evidence="1">
    <location>
        <begin position="1034"/>
        <end position="1053"/>
    </location>
</feature>
<dbReference type="SUPFAM" id="SSF82714">
    <property type="entry name" value="Multidrug efflux transporter AcrB TolC docking domain, DN and DC subdomains"/>
    <property type="match status" value="2"/>
</dbReference>
<keyword evidence="3" id="KW-1185">Reference proteome</keyword>
<gene>
    <name evidence="2" type="ORF">FRUB_08454</name>
</gene>
<feature type="transmembrane region" description="Helical" evidence="1">
    <location>
        <begin position="544"/>
        <end position="567"/>
    </location>
</feature>
<feature type="transmembrane region" description="Helical" evidence="1">
    <location>
        <begin position="1065"/>
        <end position="1087"/>
    </location>
</feature>
<evidence type="ECO:0000313" key="2">
    <source>
        <dbReference type="EMBL" id="OWK35891.1"/>
    </source>
</evidence>
<proteinExistence type="predicted"/>
<feature type="transmembrane region" description="Helical" evidence="1">
    <location>
        <begin position="12"/>
        <end position="32"/>
    </location>
</feature>
<dbReference type="Proteomes" id="UP000214646">
    <property type="component" value="Unassembled WGS sequence"/>
</dbReference>
<dbReference type="PANTHER" id="PTHR32063">
    <property type="match status" value="1"/>
</dbReference>
<protein>
    <submittedName>
        <fullName evidence="2">Cobalt-zinc-cadmium resistance protein CzcA / Cation efflux system protein CusA</fullName>
    </submittedName>
</protein>
<dbReference type="AlphaFoldDB" id="A0A225D2S9"/>
<evidence type="ECO:0000313" key="3">
    <source>
        <dbReference type="Proteomes" id="UP000214646"/>
    </source>
</evidence>
<reference evidence="3" key="1">
    <citation type="submission" date="2017-06" db="EMBL/GenBank/DDBJ databases">
        <title>Genome analysis of Fimbriiglobus ruber SP5, the first member of the order Planctomycetales with confirmed chitinolytic capability.</title>
        <authorList>
            <person name="Ravin N.V."/>
            <person name="Rakitin A.L."/>
            <person name="Ivanova A.A."/>
            <person name="Beletsky A.V."/>
            <person name="Kulichevskaya I.S."/>
            <person name="Mardanov A.V."/>
            <person name="Dedysh S.N."/>
        </authorList>
    </citation>
    <scope>NUCLEOTIDE SEQUENCE [LARGE SCALE GENOMIC DNA]</scope>
    <source>
        <strain evidence="3">SP5</strain>
    </source>
</reference>
<accession>A0A225D2S9</accession>
<dbReference type="GO" id="GO:0005886">
    <property type="term" value="C:plasma membrane"/>
    <property type="evidence" value="ECO:0007669"/>
    <property type="project" value="TreeGrafter"/>
</dbReference>
<feature type="transmembrane region" description="Helical" evidence="1">
    <location>
        <begin position="1009"/>
        <end position="1028"/>
    </location>
</feature>
<dbReference type="RefSeq" id="WP_088258986.1">
    <property type="nucleotide sequence ID" value="NZ_NIDE01000017.1"/>
</dbReference>
<feature type="transmembrane region" description="Helical" evidence="1">
    <location>
        <begin position="435"/>
        <end position="454"/>
    </location>
</feature>
<dbReference type="Gene3D" id="3.30.70.1430">
    <property type="entry name" value="Multidrug efflux transporter AcrB pore domain"/>
    <property type="match status" value="2"/>
</dbReference>
<comment type="caution">
    <text evidence="2">The sequence shown here is derived from an EMBL/GenBank/DDBJ whole genome shotgun (WGS) entry which is preliminary data.</text>
</comment>
<dbReference type="GO" id="GO:0042910">
    <property type="term" value="F:xenobiotic transmembrane transporter activity"/>
    <property type="evidence" value="ECO:0007669"/>
    <property type="project" value="TreeGrafter"/>
</dbReference>
<sequence length="1192" mass="129509">MLQRVIGWAVDNPLIVILMGIMLGGFGGLAFVRVNVEAYPDPAPAIVEVIAQYPGASAEEIERQVTIPLEVTLAGMPGLKTTRTRSLFGLSNLRCQFEYDVPYEKAQQTVINRLQFTQALPSGVIPVLSPTSPTGEIYRYTLSVPKDASGADIYTLNDIKALQDWSLEREFRRVPRIIDVTSAGGTVKRYEIRPDPDRLRRYGVTLGQFQSALASANQNTGGDVLAQGGNAVNVRGIGLYGGGLDPMQSKEVLGATDPAAAAAKLRSEDDRRLRALRDTVVTTINNTPVRVEDLVEGGPLTYEMELGARGVVVGNQTRLGRVSLSTPKKDGHGNVLKDADGNVLWNDEEEKVQCIVLLRKGEDSLPALAGVHTKVDELNDANGGRLLPGVKIEPYYDRTDLINLTTETVRENLVVGIALVSLILLVFLGNVRVAMIVAINIPLALLFAFAVLYVRGRSANLLSIGAVDFGIIVDSSVIMAENIYRKLTSGEDTEESLRDRILHSSGEIQRALLFSTAIMVCAFIPLFAMKGAEGQLFGPMADTYAFALAGGLMLAVVLTPVLCKLLLGNVRPTRDNFLVRGMKHQYLWALGYCLRFRWLFVAFMLSLLAVTGLALGGLGREFMPELEEGNLWVRGMYPRNASLDNVAEGSRAARAVMRKYPEIDAIANQMGRPDDGTDPEGFYKSEFFVPLKPRGQWPATKPATGWYKWLGDMRPRTKQELVAEMTADLRTATPGVDWNFSQNIRDNVMESISGVKGDNSVKIYGPDLNELQRLAELVEARLHKVPGVEDVGVLDVMGQPNLELPWDPEKCKRWGVSVADLQNVIQTAVGGQAATQMREGEKIFDVTLRWPQALRDNERAILDIPVDILNHQVSGGYQAGTGPTRTTGGAVGLTTYGSTNAMPSLWGSQFNAVGNYLGGTPRRRLGDLITPYGPDGKQTADGSFVRPGASMIFREQGRRMIAVKFSVRGRDLAGAVEDAKKATADLIPLPYKTEWGGEFEQMKDSEARLLLIIPIALALIFVLLYLAFGSLLDALVVLSNVVALSVGGIWALLITGTNFSTSAAVGFVSLFGVAIMGGLLMVSYFNALRAQGLSLDEAIRQGAEKRVRPVVMTGMTAILGLLPAALALRPETDVTGHFRLIEPIGVQTQRPLAIVVVGGMITSLLLTQYLMPVLYSFYGHREPPAGSGSMAH</sequence>
<dbReference type="OrthoDB" id="219750at2"/>
<dbReference type="PANTHER" id="PTHR32063:SF12">
    <property type="entry name" value="CATION EFFLUX SYSTEM PROTEIN"/>
    <property type="match status" value="1"/>
</dbReference>
<dbReference type="Gene3D" id="3.30.70.1440">
    <property type="entry name" value="Multidrug efflux transporter AcrB pore domain"/>
    <property type="match status" value="2"/>
</dbReference>
<feature type="transmembrane region" description="Helical" evidence="1">
    <location>
        <begin position="412"/>
        <end position="429"/>
    </location>
</feature>
<feature type="transmembrane region" description="Helical" evidence="1">
    <location>
        <begin position="511"/>
        <end position="532"/>
    </location>
</feature>
<keyword evidence="1" id="KW-1133">Transmembrane helix</keyword>